<organism evidence="1 2">
    <name type="scientific">Sphaeroforma arctica JP610</name>
    <dbReference type="NCBI Taxonomy" id="667725"/>
    <lineage>
        <taxon>Eukaryota</taxon>
        <taxon>Ichthyosporea</taxon>
        <taxon>Ichthyophonida</taxon>
        <taxon>Sphaeroforma</taxon>
    </lineage>
</organism>
<dbReference type="RefSeq" id="XP_014157750.1">
    <property type="nucleotide sequence ID" value="XM_014302275.1"/>
</dbReference>
<proteinExistence type="predicted"/>
<feature type="non-terminal residue" evidence="1">
    <location>
        <position position="1"/>
    </location>
</feature>
<protein>
    <submittedName>
        <fullName evidence="1">Uncharacterized protein</fullName>
    </submittedName>
</protein>
<sequence>TLYTHYTVVCFCILHTHKGCLSLATVFVGMMGSCSYSRKINGQLKLSNSLDRVLSRKLVDKLHISSKKAKQGSGKSSQNQATYINKFQQGERGPLSHSVKTLACGANFYFGSEAFLNPIAVTDEQQAQGKKNAIEILFKLKPKYRRGYLFFIFMSCTSKLRAIPDMDVAPRSVVHLKLRQYDDKDFYSGMTKGRKRAGYKSGAWLVGFLQGALDLAQTDAQFTRILEELCGLMGYEQGVILPEDTLRRIIIEIVMGPFDLDRRIVHAQSNDCHVYY</sequence>
<evidence type="ECO:0000313" key="1">
    <source>
        <dbReference type="EMBL" id="KNC83848.1"/>
    </source>
</evidence>
<reference evidence="1 2" key="1">
    <citation type="submission" date="2011-02" db="EMBL/GenBank/DDBJ databases">
        <title>The Genome Sequence of Sphaeroforma arctica JP610.</title>
        <authorList>
            <consortium name="The Broad Institute Genome Sequencing Platform"/>
            <person name="Russ C."/>
            <person name="Cuomo C."/>
            <person name="Young S.K."/>
            <person name="Zeng Q."/>
            <person name="Gargeya S."/>
            <person name="Alvarado L."/>
            <person name="Berlin A."/>
            <person name="Chapman S.B."/>
            <person name="Chen Z."/>
            <person name="Freedman E."/>
            <person name="Gellesch M."/>
            <person name="Goldberg J."/>
            <person name="Griggs A."/>
            <person name="Gujja S."/>
            <person name="Heilman E."/>
            <person name="Heiman D."/>
            <person name="Howarth C."/>
            <person name="Mehta T."/>
            <person name="Neiman D."/>
            <person name="Pearson M."/>
            <person name="Roberts A."/>
            <person name="Saif S."/>
            <person name="Shea T."/>
            <person name="Shenoy N."/>
            <person name="Sisk P."/>
            <person name="Stolte C."/>
            <person name="Sykes S."/>
            <person name="White J."/>
            <person name="Yandava C."/>
            <person name="Burger G."/>
            <person name="Gray M.W."/>
            <person name="Holland P.W.H."/>
            <person name="King N."/>
            <person name="Lang F.B.F."/>
            <person name="Roger A.J."/>
            <person name="Ruiz-Trillo I."/>
            <person name="Haas B."/>
            <person name="Nusbaum C."/>
            <person name="Birren B."/>
        </authorList>
    </citation>
    <scope>NUCLEOTIDE SEQUENCE [LARGE SCALE GENOMIC DNA]</scope>
    <source>
        <strain evidence="1 2">JP610</strain>
    </source>
</reference>
<dbReference type="EMBL" id="KQ241806">
    <property type="protein sequence ID" value="KNC83848.1"/>
    <property type="molecule type" value="Genomic_DNA"/>
</dbReference>
<dbReference type="AlphaFoldDB" id="A0A0L0G6I9"/>
<name>A0A0L0G6I9_9EUKA</name>
<evidence type="ECO:0000313" key="2">
    <source>
        <dbReference type="Proteomes" id="UP000054560"/>
    </source>
</evidence>
<dbReference type="GeneID" id="25904434"/>
<keyword evidence="2" id="KW-1185">Reference proteome</keyword>
<gene>
    <name evidence="1" type="ORF">SARC_03930</name>
</gene>
<accession>A0A0L0G6I9</accession>
<dbReference type="Proteomes" id="UP000054560">
    <property type="component" value="Unassembled WGS sequence"/>
</dbReference>